<comment type="catalytic activity">
    <reaction evidence="1">
        <text>Endonucleolytic cleavage to 5'-phosphomonoester.</text>
        <dbReference type="EC" id="3.1.26.4"/>
    </reaction>
</comment>
<keyword evidence="11" id="KW-1185">Reference proteome</keyword>
<dbReference type="Proteomes" id="UP001218188">
    <property type="component" value="Unassembled WGS sequence"/>
</dbReference>
<dbReference type="InterPro" id="IPR050092">
    <property type="entry name" value="RNase_H"/>
</dbReference>
<dbReference type="InterPro" id="IPR002156">
    <property type="entry name" value="RNaseH_domain"/>
</dbReference>
<dbReference type="PROSITE" id="PS50879">
    <property type="entry name" value="RNASE_H_1"/>
    <property type="match status" value="1"/>
</dbReference>
<name>A0AAD6T458_9AGAR</name>
<keyword evidence="5" id="KW-0479">Metal-binding</keyword>
<evidence type="ECO:0000256" key="2">
    <source>
        <dbReference type="ARBA" id="ARBA00005300"/>
    </source>
</evidence>
<accession>A0AAD6T458</accession>
<dbReference type="InterPro" id="IPR036397">
    <property type="entry name" value="RNaseH_sf"/>
</dbReference>
<evidence type="ECO:0000256" key="5">
    <source>
        <dbReference type="ARBA" id="ARBA00022723"/>
    </source>
</evidence>
<dbReference type="EC" id="3.1.26.4" evidence="3"/>
<keyword evidence="4" id="KW-0540">Nuclease</keyword>
<dbReference type="SUPFAM" id="SSF53098">
    <property type="entry name" value="Ribonuclease H-like"/>
    <property type="match status" value="1"/>
</dbReference>
<comment type="similarity">
    <text evidence="2">Belongs to the RNase H family.</text>
</comment>
<protein>
    <recommendedName>
        <fullName evidence="3">ribonuclease H</fullName>
        <ecNumber evidence="3">3.1.26.4</ecNumber>
    </recommendedName>
</protein>
<evidence type="ECO:0000256" key="1">
    <source>
        <dbReference type="ARBA" id="ARBA00000077"/>
    </source>
</evidence>
<gene>
    <name evidence="10" type="ORF">C8F04DRAFT_886479</name>
    <name evidence="9" type="ORF">C8F04DRAFT_932860</name>
</gene>
<sequence>LQVYVASSCVAAGKPNVKAGCGVYWGPNSGSNNSTSCPGRQTDTRAALFAVTLALLSAPSDRTLVIYSSSQLVIRTFCYWAGSNYTQGWPCQDADIIKSTAEIMRNRPAGVVFRY</sequence>
<dbReference type="EMBL" id="JARJCM010000028">
    <property type="protein sequence ID" value="KAJ7039103.1"/>
    <property type="molecule type" value="Genomic_DNA"/>
</dbReference>
<evidence type="ECO:0000256" key="7">
    <source>
        <dbReference type="ARBA" id="ARBA00022801"/>
    </source>
</evidence>
<feature type="non-terminal residue" evidence="10">
    <location>
        <position position="1"/>
    </location>
</feature>
<dbReference type="Pfam" id="PF00075">
    <property type="entry name" value="RNase_H"/>
    <property type="match status" value="1"/>
</dbReference>
<dbReference type="GO" id="GO:0004523">
    <property type="term" value="F:RNA-DNA hybrid ribonuclease activity"/>
    <property type="evidence" value="ECO:0007669"/>
    <property type="project" value="UniProtKB-EC"/>
</dbReference>
<dbReference type="EMBL" id="JARJCM010000056">
    <property type="protein sequence ID" value="KAJ7034594.1"/>
    <property type="molecule type" value="Genomic_DNA"/>
</dbReference>
<dbReference type="AlphaFoldDB" id="A0AAD6T458"/>
<feature type="non-terminal residue" evidence="10">
    <location>
        <position position="115"/>
    </location>
</feature>
<evidence type="ECO:0000256" key="6">
    <source>
        <dbReference type="ARBA" id="ARBA00022759"/>
    </source>
</evidence>
<evidence type="ECO:0000256" key="4">
    <source>
        <dbReference type="ARBA" id="ARBA00022722"/>
    </source>
</evidence>
<keyword evidence="6" id="KW-0255">Endonuclease</keyword>
<dbReference type="GO" id="GO:0003676">
    <property type="term" value="F:nucleic acid binding"/>
    <property type="evidence" value="ECO:0007669"/>
    <property type="project" value="InterPro"/>
</dbReference>
<dbReference type="Gene3D" id="3.30.420.10">
    <property type="entry name" value="Ribonuclease H-like superfamily/Ribonuclease H"/>
    <property type="match status" value="1"/>
</dbReference>
<feature type="domain" description="RNase H type-1" evidence="8">
    <location>
        <begin position="1"/>
        <end position="115"/>
    </location>
</feature>
<evidence type="ECO:0000259" key="8">
    <source>
        <dbReference type="PROSITE" id="PS50879"/>
    </source>
</evidence>
<dbReference type="GO" id="GO:0043137">
    <property type="term" value="P:DNA replication, removal of RNA primer"/>
    <property type="evidence" value="ECO:0007669"/>
    <property type="project" value="TreeGrafter"/>
</dbReference>
<evidence type="ECO:0000256" key="3">
    <source>
        <dbReference type="ARBA" id="ARBA00012180"/>
    </source>
</evidence>
<evidence type="ECO:0000313" key="10">
    <source>
        <dbReference type="EMBL" id="KAJ7039103.1"/>
    </source>
</evidence>
<proteinExistence type="inferred from homology"/>
<dbReference type="PANTHER" id="PTHR10642">
    <property type="entry name" value="RIBONUCLEASE H1"/>
    <property type="match status" value="1"/>
</dbReference>
<evidence type="ECO:0000313" key="9">
    <source>
        <dbReference type="EMBL" id="KAJ7034594.1"/>
    </source>
</evidence>
<keyword evidence="7" id="KW-0378">Hydrolase</keyword>
<dbReference type="InterPro" id="IPR012337">
    <property type="entry name" value="RNaseH-like_sf"/>
</dbReference>
<organism evidence="10 11">
    <name type="scientific">Mycena alexandri</name>
    <dbReference type="NCBI Taxonomy" id="1745969"/>
    <lineage>
        <taxon>Eukaryota</taxon>
        <taxon>Fungi</taxon>
        <taxon>Dikarya</taxon>
        <taxon>Basidiomycota</taxon>
        <taxon>Agaricomycotina</taxon>
        <taxon>Agaricomycetes</taxon>
        <taxon>Agaricomycetidae</taxon>
        <taxon>Agaricales</taxon>
        <taxon>Marasmiineae</taxon>
        <taxon>Mycenaceae</taxon>
        <taxon>Mycena</taxon>
    </lineage>
</organism>
<evidence type="ECO:0000313" key="11">
    <source>
        <dbReference type="Proteomes" id="UP001218188"/>
    </source>
</evidence>
<reference evidence="10" key="1">
    <citation type="submission" date="2023-03" db="EMBL/GenBank/DDBJ databases">
        <title>Massive genome expansion in bonnet fungi (Mycena s.s.) driven by repeated elements and novel gene families across ecological guilds.</title>
        <authorList>
            <consortium name="Lawrence Berkeley National Laboratory"/>
            <person name="Harder C.B."/>
            <person name="Miyauchi S."/>
            <person name="Viragh M."/>
            <person name="Kuo A."/>
            <person name="Thoen E."/>
            <person name="Andreopoulos B."/>
            <person name="Lu D."/>
            <person name="Skrede I."/>
            <person name="Drula E."/>
            <person name="Henrissat B."/>
            <person name="Morin E."/>
            <person name="Kohler A."/>
            <person name="Barry K."/>
            <person name="LaButti K."/>
            <person name="Morin E."/>
            <person name="Salamov A."/>
            <person name="Lipzen A."/>
            <person name="Mereny Z."/>
            <person name="Hegedus B."/>
            <person name="Baldrian P."/>
            <person name="Stursova M."/>
            <person name="Weitz H."/>
            <person name="Taylor A."/>
            <person name="Grigoriev I.V."/>
            <person name="Nagy L.G."/>
            <person name="Martin F."/>
            <person name="Kauserud H."/>
        </authorList>
    </citation>
    <scope>NUCLEOTIDE SEQUENCE</scope>
    <source>
        <strain evidence="10">CBHHK200</strain>
    </source>
</reference>
<comment type="caution">
    <text evidence="10">The sequence shown here is derived from an EMBL/GenBank/DDBJ whole genome shotgun (WGS) entry which is preliminary data.</text>
</comment>
<dbReference type="GO" id="GO:0046872">
    <property type="term" value="F:metal ion binding"/>
    <property type="evidence" value="ECO:0007669"/>
    <property type="project" value="UniProtKB-KW"/>
</dbReference>
<dbReference type="PANTHER" id="PTHR10642:SF26">
    <property type="entry name" value="RIBONUCLEASE H1"/>
    <property type="match status" value="1"/>
</dbReference>